<dbReference type="SUPFAM" id="SSF53474">
    <property type="entry name" value="alpha/beta-Hydrolases"/>
    <property type="match status" value="1"/>
</dbReference>
<dbReference type="Proteomes" id="UP000321943">
    <property type="component" value="Chromosome"/>
</dbReference>
<dbReference type="GeneID" id="84805402"/>
<gene>
    <name evidence="3" type="ORF">JCM16777_2117</name>
</gene>
<dbReference type="RefSeq" id="WP_146997868.1">
    <property type="nucleotide sequence ID" value="NZ_AP019829.2"/>
</dbReference>
<dbReference type="PANTHER" id="PTHR43037">
    <property type="entry name" value="UNNAMED PRODUCT-RELATED"/>
    <property type="match status" value="1"/>
</dbReference>
<dbReference type="InterPro" id="IPR029058">
    <property type="entry name" value="AB_hydrolase_fold"/>
</dbReference>
<dbReference type="PANTHER" id="PTHR43037:SF1">
    <property type="entry name" value="BLL1128 PROTEIN"/>
    <property type="match status" value="1"/>
</dbReference>
<proteinExistence type="predicted"/>
<dbReference type="Gene3D" id="3.40.50.1820">
    <property type="entry name" value="alpha/beta hydrolase"/>
    <property type="match status" value="1"/>
</dbReference>
<keyword evidence="1" id="KW-0732">Signal</keyword>
<evidence type="ECO:0000259" key="2">
    <source>
        <dbReference type="Pfam" id="PF00326"/>
    </source>
</evidence>
<organism evidence="3 4">
    <name type="scientific">Leptotrichia wadei</name>
    <dbReference type="NCBI Taxonomy" id="157687"/>
    <lineage>
        <taxon>Bacteria</taxon>
        <taxon>Fusobacteriati</taxon>
        <taxon>Fusobacteriota</taxon>
        <taxon>Fusobacteriia</taxon>
        <taxon>Fusobacteriales</taxon>
        <taxon>Leptotrichiaceae</taxon>
        <taxon>Leptotrichia</taxon>
    </lineage>
</organism>
<dbReference type="GO" id="GO:0008236">
    <property type="term" value="F:serine-type peptidase activity"/>
    <property type="evidence" value="ECO:0007669"/>
    <property type="project" value="InterPro"/>
</dbReference>
<feature type="domain" description="Peptidase S9 prolyl oligopeptidase catalytic" evidence="2">
    <location>
        <begin position="266"/>
        <end position="334"/>
    </location>
</feature>
<evidence type="ECO:0000256" key="1">
    <source>
        <dbReference type="ARBA" id="ARBA00022729"/>
    </source>
</evidence>
<reference evidence="3 4" key="1">
    <citation type="submission" date="2019-07" db="EMBL/GenBank/DDBJ databases">
        <title>Complete Genome Sequence of Leptotrichia wadei Strain JCM16777.</title>
        <authorList>
            <person name="Watanabe S."/>
            <person name="Cui L."/>
        </authorList>
    </citation>
    <scope>NUCLEOTIDE SEQUENCE [LARGE SCALE GENOMIC DNA]</scope>
    <source>
        <strain evidence="3 4">JCM16777</strain>
    </source>
</reference>
<evidence type="ECO:0000313" key="4">
    <source>
        <dbReference type="Proteomes" id="UP000321943"/>
    </source>
</evidence>
<protein>
    <submittedName>
        <fullName evidence="3">Phospholipase/carboxylesterase</fullName>
    </submittedName>
</protein>
<dbReference type="EMBL" id="AP019829">
    <property type="protein sequence ID" value="BBM43844.1"/>
    <property type="molecule type" value="Genomic_DNA"/>
</dbReference>
<dbReference type="GO" id="GO:0006508">
    <property type="term" value="P:proteolysis"/>
    <property type="evidence" value="ECO:0007669"/>
    <property type="project" value="InterPro"/>
</dbReference>
<dbReference type="InterPro" id="IPR001375">
    <property type="entry name" value="Peptidase_S9_cat"/>
</dbReference>
<name>A0A7U6LCL9_9FUSO</name>
<dbReference type="InterPro" id="IPR050955">
    <property type="entry name" value="Plant_Biomass_Hydrol_Est"/>
</dbReference>
<evidence type="ECO:0000313" key="3">
    <source>
        <dbReference type="EMBL" id="BBM43844.1"/>
    </source>
</evidence>
<dbReference type="KEGG" id="lwd:JCM16777_2117"/>
<dbReference type="Gene3D" id="2.60.40.2180">
    <property type="match status" value="1"/>
</dbReference>
<accession>A0A7U6LCL9</accession>
<dbReference type="AlphaFoldDB" id="A0A7U6LCL9"/>
<sequence length="434" mass="48910">MAMRTKTLVFVGLLLVSVLGISSQVNYALSNSMQGNFNYILNAKIFDYGQNIISIEIDTKGRGRTIREKEIDKDTFKVFAKGTLPTDTGIVLDEKTKSLGIFEVEREIKNIFVNDKGNIVINLKYGKDVAGANTLSYVTGGVSRNVLMDLEYRVEQKKLMKTGPGTHGFFGIYRQGKIVDEEADKFVAAKSKSGVNYQYFKPVNKDDGKKHPLIIWFHGNGEGGYKDYRNNVSQKLANRGAVAFAEDKTQKIFGGAYVVAPQADDTWYNNYTKGYIKSVKAMIDEFASKNNVDKNRIYVFGASAGGYMSFRMMIEYPDYFAAFSTSAAALDKAATSGGVATTTQDLMKIRNKPLWMVHAQNDPTISYENTSKRVYDVLSKYGAILSSYPDVKIGKTEYNGHWSWIYSLRNMPVNDKGEHLFEWMARQHLKIRYY</sequence>
<dbReference type="Pfam" id="PF00326">
    <property type="entry name" value="Peptidase_S9"/>
    <property type="match status" value="1"/>
</dbReference>